<comment type="similarity">
    <text evidence="2">Belongs to the DCP1 family.</text>
</comment>
<evidence type="ECO:0000256" key="4">
    <source>
        <dbReference type="ARBA" id="ARBA00022664"/>
    </source>
</evidence>
<gene>
    <name evidence="6" type="primary">BQ5605_C023g09651</name>
    <name evidence="6" type="ORF">BQ5605_C023G09651</name>
</gene>
<comment type="subcellular location">
    <subcellularLocation>
        <location evidence="1">Cytoplasm</location>
    </subcellularLocation>
</comment>
<dbReference type="GO" id="GO:0003729">
    <property type="term" value="F:mRNA binding"/>
    <property type="evidence" value="ECO:0007669"/>
    <property type="project" value="TreeGrafter"/>
</dbReference>
<keyword evidence="3" id="KW-0963">Cytoplasm</keyword>
<evidence type="ECO:0000256" key="3">
    <source>
        <dbReference type="ARBA" id="ARBA00022490"/>
    </source>
</evidence>
<dbReference type="GO" id="GO:0031087">
    <property type="term" value="P:deadenylation-independent decapping of nuclear-transcribed mRNA"/>
    <property type="evidence" value="ECO:0007669"/>
    <property type="project" value="TreeGrafter"/>
</dbReference>
<dbReference type="STRING" id="796604.A0A2X0MPZ4"/>
<feature type="region of interest" description="Disordered" evidence="5">
    <location>
        <begin position="191"/>
        <end position="212"/>
    </location>
</feature>
<dbReference type="EMBL" id="FQNC01000085">
    <property type="protein sequence ID" value="SGZ23869.1"/>
    <property type="molecule type" value="Genomic_DNA"/>
</dbReference>
<dbReference type="InterPro" id="IPR011993">
    <property type="entry name" value="PH-like_dom_sf"/>
</dbReference>
<dbReference type="InterPro" id="IPR010334">
    <property type="entry name" value="Dcp1"/>
</dbReference>
<keyword evidence="7" id="KW-1185">Reference proteome</keyword>
<feature type="region of interest" description="Disordered" evidence="5">
    <location>
        <begin position="344"/>
        <end position="441"/>
    </location>
</feature>
<dbReference type="Pfam" id="PF06058">
    <property type="entry name" value="DCP1"/>
    <property type="match status" value="1"/>
</dbReference>
<dbReference type="GO" id="GO:0006397">
    <property type="term" value="P:mRNA processing"/>
    <property type="evidence" value="ECO:0007669"/>
    <property type="project" value="UniProtKB-KW"/>
</dbReference>
<evidence type="ECO:0000256" key="1">
    <source>
        <dbReference type="ARBA" id="ARBA00004496"/>
    </source>
</evidence>
<feature type="compositionally biased region" description="Low complexity" evidence="5">
    <location>
        <begin position="394"/>
        <end position="407"/>
    </location>
</feature>
<dbReference type="GO" id="GO:0008047">
    <property type="term" value="F:enzyme activator activity"/>
    <property type="evidence" value="ECO:0007669"/>
    <property type="project" value="InterPro"/>
</dbReference>
<dbReference type="AlphaFoldDB" id="A0A2X0MPZ4"/>
<dbReference type="PANTHER" id="PTHR16290">
    <property type="entry name" value="TRANSCRIPTION FACTOR SMIF DECAPPING ENZYME DCP1"/>
    <property type="match status" value="1"/>
</dbReference>
<sequence length="507" mass="53550">MSMLAKIEATKAEINLRNLQRHDPTIEDIVSSTSYVTVYYNDGAEWIKTGIEGPMFLFSRSQAPLYGFFVLNRQGLEYTREFLTEESDVTVDGEFILYEPRPDADRATGIWVAEEKDRIELCRRMEELRLRAKAPAVAVRASPLDFLFASVAPSNSANNSTRSPAASPQVAPAVLPKGTPSTLNMLFASSAASAASRSPPKPASPQASSQPPVLGINLLDTLFKSALAPPAATPPTTQPKPQDAGDLLAMLGHSAKPSTATKPAGSESKLESLAAIPSILTASSTDPSPAVAPAPPAHASAAVPSSSPTTQAGALTTRSATLPNPANKSLFSAPLLSHDVFASLPPIGSRPKQKGDNSIPTTDHAEVALVRPRTPATTPAAEKPVRTRESIRVSTTSTEPAPSPATESKPKPSDTAPPRKAASPAVPSSTSDAKKVASSPGVNRAEALEVVDAAAQKAQIGLGVHEKEPLDQKQFIKALNELIQRPAFATSLYARYLERYEDDHATV</sequence>
<name>A0A2X0MPZ4_9BASI</name>
<evidence type="ECO:0000256" key="2">
    <source>
        <dbReference type="ARBA" id="ARBA00008778"/>
    </source>
</evidence>
<reference evidence="6 7" key="1">
    <citation type="submission" date="2016-11" db="EMBL/GenBank/DDBJ databases">
        <authorList>
            <person name="Jaros S."/>
            <person name="Januszkiewicz K."/>
            <person name="Wedrychowicz H."/>
        </authorList>
    </citation>
    <scope>NUCLEOTIDE SEQUENCE [LARGE SCALE GENOMIC DNA]</scope>
</reference>
<organism evidence="6 7">
    <name type="scientific">Microbotryum silenes-dioicae</name>
    <dbReference type="NCBI Taxonomy" id="796604"/>
    <lineage>
        <taxon>Eukaryota</taxon>
        <taxon>Fungi</taxon>
        <taxon>Dikarya</taxon>
        <taxon>Basidiomycota</taxon>
        <taxon>Pucciniomycotina</taxon>
        <taxon>Microbotryomycetes</taxon>
        <taxon>Microbotryales</taxon>
        <taxon>Microbotryaceae</taxon>
        <taxon>Microbotryum</taxon>
    </lineage>
</organism>
<evidence type="ECO:0000313" key="6">
    <source>
        <dbReference type="EMBL" id="SGZ23869.1"/>
    </source>
</evidence>
<dbReference type="GO" id="GO:0000290">
    <property type="term" value="P:deadenylation-dependent decapping of nuclear-transcribed mRNA"/>
    <property type="evidence" value="ECO:0007669"/>
    <property type="project" value="InterPro"/>
</dbReference>
<feature type="region of interest" description="Disordered" evidence="5">
    <location>
        <begin position="284"/>
        <end position="312"/>
    </location>
</feature>
<dbReference type="PANTHER" id="PTHR16290:SF0">
    <property type="entry name" value="DECAPPING PROTEIN 1, ISOFORM A"/>
    <property type="match status" value="1"/>
</dbReference>
<accession>A0A2X0MPZ4</accession>
<protein>
    <submittedName>
        <fullName evidence="6">BQ5605_C023g09651 protein</fullName>
    </submittedName>
</protein>
<dbReference type="Gene3D" id="2.30.29.30">
    <property type="entry name" value="Pleckstrin-homology domain (PH domain)/Phosphotyrosine-binding domain (PTB)"/>
    <property type="match status" value="1"/>
</dbReference>
<evidence type="ECO:0000313" key="7">
    <source>
        <dbReference type="Proteomes" id="UP000249464"/>
    </source>
</evidence>
<evidence type="ECO:0000256" key="5">
    <source>
        <dbReference type="SAM" id="MobiDB-lite"/>
    </source>
</evidence>
<dbReference type="CDD" id="cd13182">
    <property type="entry name" value="EVH1-like_Dcp1"/>
    <property type="match status" value="1"/>
</dbReference>
<feature type="compositionally biased region" description="Low complexity" evidence="5">
    <location>
        <begin position="297"/>
        <end position="310"/>
    </location>
</feature>
<proteinExistence type="inferred from homology"/>
<keyword evidence="4" id="KW-0507">mRNA processing</keyword>
<dbReference type="Proteomes" id="UP000249464">
    <property type="component" value="Unassembled WGS sequence"/>
</dbReference>
<dbReference type="GO" id="GO:0000932">
    <property type="term" value="C:P-body"/>
    <property type="evidence" value="ECO:0007669"/>
    <property type="project" value="TreeGrafter"/>
</dbReference>
<dbReference type="SUPFAM" id="SSF50729">
    <property type="entry name" value="PH domain-like"/>
    <property type="match status" value="1"/>
</dbReference>